<evidence type="ECO:0000313" key="3">
    <source>
        <dbReference type="Proteomes" id="UP000681027"/>
    </source>
</evidence>
<dbReference type="Gene3D" id="3.90.1200.10">
    <property type="match status" value="1"/>
</dbReference>
<sequence length="329" mass="39199">MAIKKNHGGDDLFLSRLFSYLQKQLTIQIDKIIPIRKHVYFVKSKETNFILKGYSSYNRLLVQNDFLSALKQEGFEKTYSFHQLAKNPPLQFRNTFYGCLEFIHPSEKKFTYHFREDQEEGLEVLSQFHEITGNLINRFEGIIPSFKQLEKWKERSATFLYNLPVIKYYVQKEILDELLYWADWSLEGIQAESSFFKAEKAAILHGDVAHHNFLRSKNEIVYLIDFDLISIGNPISDLLQYANRILPYLNWSIPELSKYKRFHPALKKKGFLYALAYPTDIFREWNRAIREKSYFQPERKKQLFEITIGQFKERKEFFKALQEKIIEIG</sequence>
<protein>
    <submittedName>
        <fullName evidence="2">Phosphotransferase</fullName>
    </submittedName>
</protein>
<dbReference type="EMBL" id="JAGYPM010000003">
    <property type="protein sequence ID" value="MBS4191446.1"/>
    <property type="molecule type" value="Genomic_DNA"/>
</dbReference>
<evidence type="ECO:0000313" key="2">
    <source>
        <dbReference type="EMBL" id="MBS4191446.1"/>
    </source>
</evidence>
<dbReference type="SUPFAM" id="SSF56112">
    <property type="entry name" value="Protein kinase-like (PK-like)"/>
    <property type="match status" value="1"/>
</dbReference>
<proteinExistence type="predicted"/>
<dbReference type="PANTHER" id="PTHR39179">
    <property type="entry name" value="SPORE COAT PROTEIN I"/>
    <property type="match status" value="1"/>
</dbReference>
<feature type="domain" description="Aminoglycoside phosphotransferase" evidence="1">
    <location>
        <begin position="124"/>
        <end position="242"/>
    </location>
</feature>
<dbReference type="InterPro" id="IPR047175">
    <property type="entry name" value="CotS-like"/>
</dbReference>
<evidence type="ECO:0000259" key="1">
    <source>
        <dbReference type="Pfam" id="PF01636"/>
    </source>
</evidence>
<dbReference type="InterPro" id="IPR011009">
    <property type="entry name" value="Kinase-like_dom_sf"/>
</dbReference>
<name>A0ABS5NUD6_9BACI</name>
<keyword evidence="3" id="KW-1185">Reference proteome</keyword>
<comment type="caution">
    <text evidence="2">The sequence shown here is derived from an EMBL/GenBank/DDBJ whole genome shotgun (WGS) entry which is preliminary data.</text>
</comment>
<dbReference type="Pfam" id="PF01636">
    <property type="entry name" value="APH"/>
    <property type="match status" value="1"/>
</dbReference>
<accession>A0ABS5NUD6</accession>
<dbReference type="InterPro" id="IPR002575">
    <property type="entry name" value="Aminoglycoside_PTrfase"/>
</dbReference>
<reference evidence="2 3" key="1">
    <citation type="submission" date="2021-05" db="EMBL/GenBank/DDBJ databases">
        <title>Novel Bacillus species.</title>
        <authorList>
            <person name="Liu G."/>
        </authorList>
    </citation>
    <scope>NUCLEOTIDE SEQUENCE [LARGE SCALE GENOMIC DNA]</scope>
    <source>
        <strain evidence="2 3">FJAT-49705</strain>
    </source>
</reference>
<dbReference type="Proteomes" id="UP000681027">
    <property type="component" value="Unassembled WGS sequence"/>
</dbReference>
<dbReference type="RefSeq" id="WP_213102879.1">
    <property type="nucleotide sequence ID" value="NZ_JAGYPM010000003.1"/>
</dbReference>
<gene>
    <name evidence="2" type="ORF">KHA94_14750</name>
</gene>
<organism evidence="2 3">
    <name type="scientific">Cytobacillus citreus</name>
    <dbReference type="NCBI Taxonomy" id="2833586"/>
    <lineage>
        <taxon>Bacteria</taxon>
        <taxon>Bacillati</taxon>
        <taxon>Bacillota</taxon>
        <taxon>Bacilli</taxon>
        <taxon>Bacillales</taxon>
        <taxon>Bacillaceae</taxon>
        <taxon>Cytobacillus</taxon>
    </lineage>
</organism>
<dbReference type="PANTHER" id="PTHR39179:SF3">
    <property type="entry name" value="COTS-RELATED PROTEIN"/>
    <property type="match status" value="1"/>
</dbReference>